<dbReference type="AlphaFoldDB" id="A0A6M3M3C2"/>
<proteinExistence type="predicted"/>
<gene>
    <name evidence="1" type="ORF">MM171A01899_0007</name>
    <name evidence="2" type="ORF">MM171B01365_0009</name>
</gene>
<evidence type="ECO:0000313" key="2">
    <source>
        <dbReference type="EMBL" id="QJB02331.1"/>
    </source>
</evidence>
<accession>A0A6M3M3C2</accession>
<name>A0A6M3M3C2_9ZZZZ</name>
<sequence length="74" mass="8618">MAEFTEFLNEIHKLKYGVVAFNTYTHKEDETILLFYLMVAKKGITGTFHKIEGNVGIMNYVLDKFLDKIKKEEA</sequence>
<evidence type="ECO:0000313" key="1">
    <source>
        <dbReference type="EMBL" id="QJA98374.1"/>
    </source>
</evidence>
<reference evidence="2" key="1">
    <citation type="submission" date="2020-03" db="EMBL/GenBank/DDBJ databases">
        <title>The deep terrestrial virosphere.</title>
        <authorList>
            <person name="Holmfeldt K."/>
            <person name="Nilsson E."/>
            <person name="Simone D."/>
            <person name="Lopez-Fernandez M."/>
            <person name="Wu X."/>
            <person name="de Brujin I."/>
            <person name="Lundin D."/>
            <person name="Andersson A."/>
            <person name="Bertilsson S."/>
            <person name="Dopson M."/>
        </authorList>
    </citation>
    <scope>NUCLEOTIDE SEQUENCE</scope>
    <source>
        <strain evidence="1">MM171A01899</strain>
        <strain evidence="2">MM171B01365</strain>
    </source>
</reference>
<dbReference type="EMBL" id="MT143775">
    <property type="protein sequence ID" value="QJB02331.1"/>
    <property type="molecule type" value="Genomic_DNA"/>
</dbReference>
<dbReference type="EMBL" id="MT143575">
    <property type="protein sequence ID" value="QJA98374.1"/>
    <property type="molecule type" value="Genomic_DNA"/>
</dbReference>
<protein>
    <submittedName>
        <fullName evidence="2">Uncharacterized protein</fullName>
    </submittedName>
</protein>
<organism evidence="2">
    <name type="scientific">viral metagenome</name>
    <dbReference type="NCBI Taxonomy" id="1070528"/>
    <lineage>
        <taxon>unclassified sequences</taxon>
        <taxon>metagenomes</taxon>
        <taxon>organismal metagenomes</taxon>
    </lineage>
</organism>